<dbReference type="OrthoDB" id="1446022at2"/>
<sequence length="60" mass="6814">MNFKIPSNKDVYAAIAMALHETLGTPHDRESNVITIDKTKHSNSPWGSKVLTLRQLPRRK</sequence>
<dbReference type="AlphaFoldDB" id="A0A4Y8WP42"/>
<organism evidence="1 2">
    <name type="scientific">Porphyromonas levii</name>
    <dbReference type="NCBI Taxonomy" id="28114"/>
    <lineage>
        <taxon>Bacteria</taxon>
        <taxon>Pseudomonadati</taxon>
        <taxon>Bacteroidota</taxon>
        <taxon>Bacteroidia</taxon>
        <taxon>Bacteroidales</taxon>
        <taxon>Porphyromonadaceae</taxon>
        <taxon>Porphyromonas</taxon>
    </lineage>
</organism>
<dbReference type="Proteomes" id="UP000297225">
    <property type="component" value="Unassembled WGS sequence"/>
</dbReference>
<comment type="caution">
    <text evidence="1">The sequence shown here is derived from an EMBL/GenBank/DDBJ whole genome shotgun (WGS) entry which is preliminary data.</text>
</comment>
<evidence type="ECO:0000313" key="2">
    <source>
        <dbReference type="Proteomes" id="UP000297225"/>
    </source>
</evidence>
<keyword evidence="2" id="KW-1185">Reference proteome</keyword>
<dbReference type="STRING" id="1122973.GCA_000379925_00957"/>
<protein>
    <submittedName>
        <fullName evidence="1">Uncharacterized protein</fullName>
    </submittedName>
</protein>
<dbReference type="RefSeq" id="WP_134849401.1">
    <property type="nucleotide sequence ID" value="NZ_CP197400.1"/>
</dbReference>
<name>A0A4Y8WP42_9PORP</name>
<dbReference type="EMBL" id="SPNC01000200">
    <property type="protein sequence ID" value="TFH94066.1"/>
    <property type="molecule type" value="Genomic_DNA"/>
</dbReference>
<evidence type="ECO:0000313" key="1">
    <source>
        <dbReference type="EMBL" id="TFH94066.1"/>
    </source>
</evidence>
<proteinExistence type="predicted"/>
<reference evidence="1 2" key="1">
    <citation type="submission" date="2019-03" db="EMBL/GenBank/DDBJ databases">
        <title>Porphyromonas levii Isolated from the Uterus of Dairy Cows.</title>
        <authorList>
            <person name="Francis A.M."/>
        </authorList>
    </citation>
    <scope>NUCLEOTIDE SEQUENCE [LARGE SCALE GENOMIC DNA]</scope>
    <source>
        <strain evidence="1 2">AF5678</strain>
    </source>
</reference>
<accession>A0A4Y8WP42</accession>
<gene>
    <name evidence="1" type="ORF">E4P47_09085</name>
</gene>